<protein>
    <submittedName>
        <fullName evidence="2">Uncharacterized protein</fullName>
    </submittedName>
</protein>
<feature type="transmembrane region" description="Helical" evidence="1">
    <location>
        <begin position="12"/>
        <end position="33"/>
    </location>
</feature>
<dbReference type="GeneID" id="64630826"/>
<organism evidence="2 3">
    <name type="scientific">Suillus subaureus</name>
    <dbReference type="NCBI Taxonomy" id="48587"/>
    <lineage>
        <taxon>Eukaryota</taxon>
        <taxon>Fungi</taxon>
        <taxon>Dikarya</taxon>
        <taxon>Basidiomycota</taxon>
        <taxon>Agaricomycotina</taxon>
        <taxon>Agaricomycetes</taxon>
        <taxon>Agaricomycetidae</taxon>
        <taxon>Boletales</taxon>
        <taxon>Suillineae</taxon>
        <taxon>Suillaceae</taxon>
        <taxon>Suillus</taxon>
    </lineage>
</organism>
<evidence type="ECO:0000256" key="1">
    <source>
        <dbReference type="SAM" id="Phobius"/>
    </source>
</evidence>
<dbReference type="RefSeq" id="XP_041188288.1">
    <property type="nucleotide sequence ID" value="XM_041336810.1"/>
</dbReference>
<gene>
    <name evidence="2" type="ORF">BJ212DRAFT_1385679</name>
</gene>
<keyword evidence="1" id="KW-0812">Transmembrane</keyword>
<keyword evidence="1" id="KW-1133">Transmembrane helix</keyword>
<keyword evidence="3" id="KW-1185">Reference proteome</keyword>
<comment type="caution">
    <text evidence="2">The sequence shown here is derived from an EMBL/GenBank/DDBJ whole genome shotgun (WGS) entry which is preliminary data.</text>
</comment>
<dbReference type="EMBL" id="JABBWG010000041">
    <property type="protein sequence ID" value="KAG1807830.1"/>
    <property type="molecule type" value="Genomic_DNA"/>
</dbReference>
<evidence type="ECO:0000313" key="3">
    <source>
        <dbReference type="Proteomes" id="UP000807769"/>
    </source>
</evidence>
<accession>A0A9P7E126</accession>
<proteinExistence type="predicted"/>
<dbReference type="AlphaFoldDB" id="A0A9P7E126"/>
<sequence>MSTFACSSTVMFVCSLADVVLVSILISLLQHWIAESRGPELRISHVPSLRTLPSAPVLAFCRPRDESRSTCTTFPCRLLPVRIWLGKNDKAVVGALVFGFLLFTRCAPNLLKEVISSSLKRSSSSSLESGSCLHPTPANTIPLSSSSLEFSRELRVRGELVSGEPEAKLAALKW</sequence>
<name>A0A9P7E126_9AGAM</name>
<dbReference type="Proteomes" id="UP000807769">
    <property type="component" value="Unassembled WGS sequence"/>
</dbReference>
<reference evidence="2" key="1">
    <citation type="journal article" date="2020" name="New Phytol.">
        <title>Comparative genomics reveals dynamic genome evolution in host specialist ectomycorrhizal fungi.</title>
        <authorList>
            <person name="Lofgren L.A."/>
            <person name="Nguyen N.H."/>
            <person name="Vilgalys R."/>
            <person name="Ruytinx J."/>
            <person name="Liao H.L."/>
            <person name="Branco S."/>
            <person name="Kuo A."/>
            <person name="LaButti K."/>
            <person name="Lipzen A."/>
            <person name="Andreopoulos W."/>
            <person name="Pangilinan J."/>
            <person name="Riley R."/>
            <person name="Hundley H."/>
            <person name="Na H."/>
            <person name="Barry K."/>
            <person name="Grigoriev I.V."/>
            <person name="Stajich J.E."/>
            <person name="Kennedy P.G."/>
        </authorList>
    </citation>
    <scope>NUCLEOTIDE SEQUENCE</scope>
    <source>
        <strain evidence="2">MN1</strain>
    </source>
</reference>
<evidence type="ECO:0000313" key="2">
    <source>
        <dbReference type="EMBL" id="KAG1807830.1"/>
    </source>
</evidence>
<keyword evidence="1" id="KW-0472">Membrane</keyword>